<accession>A0A1T4XAQ6</accession>
<dbReference type="InterPro" id="IPR012296">
    <property type="entry name" value="Nuclease_put_TT1808"/>
</dbReference>
<dbReference type="EMBL" id="FUYB01000014">
    <property type="protein sequence ID" value="SKA86188.1"/>
    <property type="molecule type" value="Genomic_DNA"/>
</dbReference>
<dbReference type="Pfam" id="PF05685">
    <property type="entry name" value="Uma2"/>
    <property type="match status" value="1"/>
</dbReference>
<sequence>MALVQSIHYLSVEAYLAGERDSEIRHEYVDGVIQAMAGASVNHNKITANVLTQLMVQLKNKDCRPYSSDLLVKTAANRYRYPDVLVVCHEQFLDDYSTNAPIIIFEVLSKATRQTDRKQKLFEYLQLPSLLEYVLIEQDWVEIEVLQRSQNWRPDYYYWGDTISLASVGASLSVADIYEQVVNADVLAAKHQE</sequence>
<feature type="domain" description="Putative restriction endonuclease" evidence="1">
    <location>
        <begin position="13"/>
        <end position="165"/>
    </location>
</feature>
<evidence type="ECO:0000313" key="2">
    <source>
        <dbReference type="EMBL" id="SKA86188.1"/>
    </source>
</evidence>
<dbReference type="STRING" id="92487.SAMN02745130_02689"/>
<dbReference type="InterPro" id="IPR011335">
    <property type="entry name" value="Restrct_endonuc-II-like"/>
</dbReference>
<reference evidence="2 3" key="1">
    <citation type="submission" date="2017-02" db="EMBL/GenBank/DDBJ databases">
        <authorList>
            <person name="Peterson S.W."/>
        </authorList>
    </citation>
    <scope>NUCLEOTIDE SEQUENCE [LARGE SCALE GENOMIC DNA]</scope>
    <source>
        <strain evidence="2 3">ATCC 49788</strain>
    </source>
</reference>
<gene>
    <name evidence="2" type="ORF">SAMN02745130_02689</name>
</gene>
<keyword evidence="2" id="KW-0540">Nuclease</keyword>
<keyword evidence="2" id="KW-0255">Endonuclease</keyword>
<dbReference type="Gene3D" id="3.90.1570.10">
    <property type="entry name" value="tt1808, chain A"/>
    <property type="match status" value="1"/>
</dbReference>
<dbReference type="AlphaFoldDB" id="A0A1T4XAQ6"/>
<dbReference type="GO" id="GO:0004519">
    <property type="term" value="F:endonuclease activity"/>
    <property type="evidence" value="ECO:0007669"/>
    <property type="project" value="UniProtKB-KW"/>
</dbReference>
<keyword evidence="2" id="KW-0378">Hydrolase</keyword>
<dbReference type="Proteomes" id="UP000190460">
    <property type="component" value="Unassembled WGS sequence"/>
</dbReference>
<keyword evidence="3" id="KW-1185">Reference proteome</keyword>
<evidence type="ECO:0000313" key="3">
    <source>
        <dbReference type="Proteomes" id="UP000190460"/>
    </source>
</evidence>
<name>A0A1T4XAQ6_9GAMM</name>
<proteinExistence type="predicted"/>
<dbReference type="InterPro" id="IPR008538">
    <property type="entry name" value="Uma2"/>
</dbReference>
<evidence type="ECO:0000259" key="1">
    <source>
        <dbReference type="Pfam" id="PF05685"/>
    </source>
</evidence>
<dbReference type="RefSeq" id="WP_078923141.1">
    <property type="nucleotide sequence ID" value="NZ_FUYB01000014.1"/>
</dbReference>
<dbReference type="SUPFAM" id="SSF52980">
    <property type="entry name" value="Restriction endonuclease-like"/>
    <property type="match status" value="1"/>
</dbReference>
<dbReference type="CDD" id="cd06260">
    <property type="entry name" value="DUF820-like"/>
    <property type="match status" value="1"/>
</dbReference>
<dbReference type="OrthoDB" id="26750at2"/>
<protein>
    <submittedName>
        <fullName evidence="2">Endonuclease, Uma2 family (Restriction endonuclease fold)</fullName>
    </submittedName>
</protein>
<dbReference type="PANTHER" id="PTHR36558">
    <property type="entry name" value="GLR1098 PROTEIN"/>
    <property type="match status" value="1"/>
</dbReference>
<organism evidence="2 3">
    <name type="scientific">Thiothrix eikelboomii</name>
    <dbReference type="NCBI Taxonomy" id="92487"/>
    <lineage>
        <taxon>Bacteria</taxon>
        <taxon>Pseudomonadati</taxon>
        <taxon>Pseudomonadota</taxon>
        <taxon>Gammaproteobacteria</taxon>
        <taxon>Thiotrichales</taxon>
        <taxon>Thiotrichaceae</taxon>
        <taxon>Thiothrix</taxon>
    </lineage>
</organism>
<dbReference type="PANTHER" id="PTHR36558:SF1">
    <property type="entry name" value="RESTRICTION ENDONUCLEASE DOMAIN-CONTAINING PROTEIN-RELATED"/>
    <property type="match status" value="1"/>
</dbReference>